<proteinExistence type="predicted"/>
<feature type="compositionally biased region" description="Polar residues" evidence="1">
    <location>
        <begin position="674"/>
        <end position="685"/>
    </location>
</feature>
<feature type="region of interest" description="Disordered" evidence="1">
    <location>
        <begin position="1"/>
        <end position="50"/>
    </location>
</feature>
<feature type="region of interest" description="Disordered" evidence="1">
    <location>
        <begin position="287"/>
        <end position="311"/>
    </location>
</feature>
<reference evidence="2 3" key="1">
    <citation type="submission" date="2015-07" db="EMBL/GenBank/DDBJ databases">
        <title>The genome of Melipona quadrifasciata.</title>
        <authorList>
            <person name="Pan H."/>
            <person name="Kapheim K."/>
        </authorList>
    </citation>
    <scope>NUCLEOTIDE SEQUENCE [LARGE SCALE GENOMIC DNA]</scope>
    <source>
        <strain evidence="2">0111107301</strain>
        <tissue evidence="2">Whole body</tissue>
    </source>
</reference>
<dbReference type="AlphaFoldDB" id="A0A0N0BFF4"/>
<evidence type="ECO:0000256" key="1">
    <source>
        <dbReference type="SAM" id="MobiDB-lite"/>
    </source>
</evidence>
<dbReference type="EMBL" id="KQ435808">
    <property type="protein sequence ID" value="KOX72998.1"/>
    <property type="molecule type" value="Genomic_DNA"/>
</dbReference>
<feature type="compositionally biased region" description="Acidic residues" evidence="1">
    <location>
        <begin position="287"/>
        <end position="296"/>
    </location>
</feature>
<keyword evidence="3" id="KW-1185">Reference proteome</keyword>
<gene>
    <name evidence="2" type="ORF">WN51_01366</name>
</gene>
<dbReference type="Proteomes" id="UP000053105">
    <property type="component" value="Unassembled WGS sequence"/>
</dbReference>
<feature type="region of interest" description="Disordered" evidence="1">
    <location>
        <begin position="79"/>
        <end position="112"/>
    </location>
</feature>
<name>A0A0N0BFF4_9HYME</name>
<feature type="compositionally biased region" description="Basic and acidic residues" evidence="1">
    <location>
        <begin position="297"/>
        <end position="311"/>
    </location>
</feature>
<protein>
    <submittedName>
        <fullName evidence="2">Uncharacterized protein</fullName>
    </submittedName>
</protein>
<sequence>MDQSSEEETFPKTSDISLTQGTQPRPHYKHSHDVDPGCSRESQYKRTDSHALRDQLSASLIFHNYARFRGHDQRNVELTEEDVRRRKSRRDDDDGDDDEAAAAAADSAPQELRWEENATASGTSRQGKVFLEPSPSAPVSRCHVLLQNTEAPRSKFSKWFRNSFELPHPRHKNDGAKANGQKDCNGAAVAAVAAAGAAVHRHEKNERKEKRGKRKMRLAALGILSVCQDGLINKRLLSKTMTESKYTTQSWSQQNNIDEKNGNVLDVGPQRIKIYTRQQVAWLTVEIEEDSSDEHEDNNKKDQEESGERERKVELRRVGWEAAEECHLRQSCPPAELLTRLCPLLRAATRSRQINAFSGRVVFELLKDSQARSLAWTALTLEEEQETKDITWVIVQDTCAMLSRSFPKRNHGRSVIRKRLVNSEFREKNHVKSVWLPSLHATVCTKREAENRVEKYKTQKYKGSPNPLGTARSLGGMRVLPENYKRHSENCGVFRGLELLFLQLARHKANQYRCSDTKKKKTILGPCQTLPGNSTNVLFESGLTGSDSDSMNVSQFWRGVPLAERTVVAKGKQKKILFGVTTTIVLQNNQRFNWHKLVQPRCLKRVLNRELKISEPLLTQTVAYCVYSIATRLNNDEELTARDSAYVEIAAKWTRIMPTGRSIGRIERPGHVTSRGSNSVEPNNSHPTLLPNLPPAHSYPELVNQGEVLPQEFPLVPEKFMDDKYDCFTNLPKTEKERPFTFPSELITDAARFQRLTLKI</sequence>
<feature type="compositionally biased region" description="Polar residues" evidence="1">
    <location>
        <begin position="11"/>
        <end position="23"/>
    </location>
</feature>
<organism evidence="2 3">
    <name type="scientific">Melipona quadrifasciata</name>
    <dbReference type="NCBI Taxonomy" id="166423"/>
    <lineage>
        <taxon>Eukaryota</taxon>
        <taxon>Metazoa</taxon>
        <taxon>Ecdysozoa</taxon>
        <taxon>Arthropoda</taxon>
        <taxon>Hexapoda</taxon>
        <taxon>Insecta</taxon>
        <taxon>Pterygota</taxon>
        <taxon>Neoptera</taxon>
        <taxon>Endopterygota</taxon>
        <taxon>Hymenoptera</taxon>
        <taxon>Apocrita</taxon>
        <taxon>Aculeata</taxon>
        <taxon>Apoidea</taxon>
        <taxon>Anthophila</taxon>
        <taxon>Apidae</taxon>
        <taxon>Melipona</taxon>
    </lineage>
</organism>
<accession>A0A0N0BFF4</accession>
<evidence type="ECO:0000313" key="3">
    <source>
        <dbReference type="Proteomes" id="UP000053105"/>
    </source>
</evidence>
<evidence type="ECO:0000313" key="2">
    <source>
        <dbReference type="EMBL" id="KOX72998.1"/>
    </source>
</evidence>
<feature type="region of interest" description="Disordered" evidence="1">
    <location>
        <begin position="664"/>
        <end position="685"/>
    </location>
</feature>
<feature type="compositionally biased region" description="Basic and acidic residues" evidence="1">
    <location>
        <begin position="79"/>
        <end position="92"/>
    </location>
</feature>